<evidence type="ECO:0000313" key="15">
    <source>
        <dbReference type="EMBL" id="AAG45787.1"/>
    </source>
</evidence>
<reference evidence="14" key="1">
    <citation type="journal article" date="2001" name="J. Gen. Virol.">
        <title>The genome of herpesvirus of turkeys: comparative analysis with Marek's disease viruses.</title>
        <authorList>
            <person name="Kingham B.F."/>
            <person name="Zelnik V."/>
            <person name="Kopacek J."/>
            <person name="Majerciak V."/>
            <person name="Ney E."/>
            <person name="Schmidt C.J."/>
        </authorList>
    </citation>
    <scope>NUCLEOTIDE SEQUENCE</scope>
    <source>
        <strain evidence="14">FC126</strain>
    </source>
</reference>
<feature type="compositionally biased region" description="Basic and acidic residues" evidence="13">
    <location>
        <begin position="77"/>
        <end position="95"/>
    </location>
</feature>
<organismHost>
    <name type="scientific">Meleagris gallopavo</name>
    <name type="common">Wild turkey</name>
    <dbReference type="NCBI Taxonomy" id="9103"/>
</organismHost>
<name>Q9DHC2_MEHV1</name>
<evidence type="ECO:0000256" key="4">
    <source>
        <dbReference type="ARBA" id="ARBA00004535"/>
    </source>
</evidence>
<dbReference type="GO" id="GO:0019033">
    <property type="term" value="C:viral tegument"/>
    <property type="evidence" value="ECO:0007669"/>
    <property type="project" value="UniProtKB-SubCell"/>
</dbReference>
<dbReference type="RefSeq" id="NP_073343.1">
    <property type="nucleotide sequence ID" value="NC_002641.1"/>
</dbReference>
<reference evidence="15 16" key="2">
    <citation type="journal article" date="2001" name="J. Virol.">
        <title>The genome of turkey herpesvirus.</title>
        <authorList>
            <person name="Afonso C.L."/>
            <person name="Tulman E.R."/>
            <person name="Lu Z."/>
            <person name="Zsak L."/>
            <person name="Rock D.L."/>
            <person name="Kutish G.F."/>
        </authorList>
    </citation>
    <scope>NUCLEOTIDE SEQUENCE [LARGE SCALE GENOMIC DNA]</scope>
    <source>
        <strain evidence="15">FC126</strain>
    </source>
</reference>
<keyword evidence="10" id="KW-1040">Host Golgi apparatus</keyword>
<comment type="similarity">
    <text evidence="5">Belongs to the alphaherpesvirinae VP22 tegument protein family.</text>
</comment>
<evidence type="ECO:0000256" key="3">
    <source>
        <dbReference type="ARBA" id="ARBA00004192"/>
    </source>
</evidence>
<evidence type="ECO:0000256" key="10">
    <source>
        <dbReference type="ARBA" id="ARBA00022812"/>
    </source>
</evidence>
<feature type="region of interest" description="Disordered" evidence="13">
    <location>
        <begin position="1"/>
        <end position="125"/>
    </location>
</feature>
<keyword evidence="12" id="KW-1035">Host cytoplasm</keyword>
<evidence type="ECO:0000256" key="2">
    <source>
        <dbReference type="ARBA" id="ARBA00004147"/>
    </source>
</evidence>
<protein>
    <recommendedName>
        <fullName evidence="6">Tegument protein VP22</fullName>
    </recommendedName>
</protein>
<sequence>MGDSEGRKYERRRPSVYHSHQDGTGGTDGTTRRKSTRSLQSPPRDDYLHASRVTSNRHARSPPRAELPRSTRRQSAHHAESSPPEERPGPSDHRSLQRRKSVKEVEPANTSKSSSIPLGQRARPGVRAVQKNKFMFSSAPTSRTSHWKSNTVAFNQHVFCCAVAAVARYHAFRGALALWNKEPPRTDEQLEDFLVRAVVKVTVREGPYLLEEAESCTQRFMEETGLGSADNKPKSRSGRSERDVESGEGSFNSGARRPIAIARLVSSAQSFADSPGERTSDSE</sequence>
<evidence type="ECO:0000313" key="16">
    <source>
        <dbReference type="Proteomes" id="UP000175168"/>
    </source>
</evidence>
<comment type="subcellular location">
    <subcellularLocation>
        <location evidence="1">Host Golgi apparatus</location>
    </subcellularLocation>
    <subcellularLocation>
        <location evidence="3">Host cytoplasm</location>
    </subcellularLocation>
    <subcellularLocation>
        <location evidence="2">Host nucleus</location>
    </subcellularLocation>
    <subcellularLocation>
        <location evidence="4">Virion tegument</location>
    </subcellularLocation>
</comment>
<accession>Q9DHC2</accession>
<evidence type="ECO:0000256" key="1">
    <source>
        <dbReference type="ARBA" id="ARBA00004136"/>
    </source>
</evidence>
<feature type="compositionally biased region" description="Polar residues" evidence="13">
    <location>
        <begin position="108"/>
        <end position="117"/>
    </location>
</feature>
<keyword evidence="8" id="KW-1048">Host nucleus</keyword>
<organism evidence="15 16">
    <name type="scientific">Meleagrid herpesvirus 1</name>
    <name type="common">MeHV-1</name>
    <name type="synonym">Turkey herpesvirus</name>
    <dbReference type="NCBI Taxonomy" id="37108"/>
    <lineage>
        <taxon>Viruses</taxon>
        <taxon>Duplodnaviria</taxon>
        <taxon>Heunggongvirae</taxon>
        <taxon>Peploviricota</taxon>
        <taxon>Herviviricetes</taxon>
        <taxon>Herpesvirales</taxon>
        <taxon>Orthoherpesviridae</taxon>
        <taxon>Alphaherpesvirinae</taxon>
        <taxon>Mardivirus</taxon>
        <taxon>Mardivirus meleagridalpha1</taxon>
    </lineage>
</organism>
<dbReference type="GO" id="GO:0044177">
    <property type="term" value="C:host cell Golgi apparatus"/>
    <property type="evidence" value="ECO:0007669"/>
    <property type="project" value="UniProtKB-SubCell"/>
</dbReference>
<evidence type="ECO:0000256" key="9">
    <source>
        <dbReference type="ARBA" id="ARBA00022580"/>
    </source>
</evidence>
<keyword evidence="16" id="KW-1185">Reference proteome</keyword>
<evidence type="ECO:0000256" key="6">
    <source>
        <dbReference type="ARBA" id="ARBA00014377"/>
    </source>
</evidence>
<evidence type="ECO:0000256" key="11">
    <source>
        <dbReference type="ARBA" id="ARBA00022844"/>
    </source>
</evidence>
<dbReference type="GO" id="GO:0042025">
    <property type="term" value="C:host cell nucleus"/>
    <property type="evidence" value="ECO:0007669"/>
    <property type="project" value="UniProtKB-SubCell"/>
</dbReference>
<evidence type="ECO:0000256" key="5">
    <source>
        <dbReference type="ARBA" id="ARBA00005604"/>
    </source>
</evidence>
<evidence type="ECO:0000256" key="8">
    <source>
        <dbReference type="ARBA" id="ARBA00022562"/>
    </source>
</evidence>
<evidence type="ECO:0000256" key="12">
    <source>
        <dbReference type="ARBA" id="ARBA00023200"/>
    </source>
</evidence>
<proteinExistence type="inferred from homology"/>
<evidence type="ECO:0000256" key="13">
    <source>
        <dbReference type="SAM" id="MobiDB-lite"/>
    </source>
</evidence>
<feature type="region of interest" description="Disordered" evidence="13">
    <location>
        <begin position="222"/>
        <end position="255"/>
    </location>
</feature>
<dbReference type="InterPro" id="IPR006908">
    <property type="entry name" value="Herpes_UL49"/>
</dbReference>
<dbReference type="EMBL" id="AF291866">
    <property type="protein sequence ID" value="AAG45787.1"/>
    <property type="molecule type" value="Genomic_DNA"/>
</dbReference>
<keyword evidence="7" id="KW-0597">Phosphoprotein</keyword>
<keyword evidence="11" id="KW-0946">Virion</keyword>
<gene>
    <name evidence="15" type="primary">HVT057</name>
    <name evidence="14" type="synonym">UL49</name>
</gene>
<dbReference type="Proteomes" id="UP000175168">
    <property type="component" value="Segment"/>
</dbReference>
<evidence type="ECO:0000313" key="14">
    <source>
        <dbReference type="EMBL" id="AAG30089.1"/>
    </source>
</evidence>
<reference evidence="14" key="3">
    <citation type="submission" date="2004-11" db="EMBL/GenBank/DDBJ databases">
        <authorList>
            <person name="Aouacheria A.J."/>
            <person name="Banyai M."/>
            <person name="Rigal D."/>
            <person name="Schmidt C.J."/>
            <person name="Gillet G."/>
        </authorList>
    </citation>
    <scope>NUCLEOTIDE SEQUENCE</scope>
    <source>
        <strain evidence="14">FC126</strain>
    </source>
</reference>
<dbReference type="KEGG" id="vg:918534"/>
<keyword evidence="9" id="KW-0920">Virion tegument</keyword>
<dbReference type="EMBL" id="AF282130">
    <property type="protein sequence ID" value="AAG30089.1"/>
    <property type="molecule type" value="Genomic_DNA"/>
</dbReference>
<evidence type="ECO:0000256" key="7">
    <source>
        <dbReference type="ARBA" id="ARBA00022553"/>
    </source>
</evidence>
<dbReference type="Pfam" id="PF04823">
    <property type="entry name" value="Herpes_UL49_2"/>
    <property type="match status" value="1"/>
</dbReference>
<organismHost>
    <name type="scientific">Gallus gallus</name>
    <name type="common">Chicken</name>
    <dbReference type="NCBI Taxonomy" id="9031"/>
</organismHost>
<dbReference type="GeneID" id="918534"/>